<accession>A0A238UD17</accession>
<dbReference type="KEGG" id="tje:TJEJU_3255"/>
<dbReference type="RefSeq" id="WP_095073780.1">
    <property type="nucleotide sequence ID" value="NZ_LT899436.1"/>
</dbReference>
<dbReference type="NCBIfam" id="TIGR04131">
    <property type="entry name" value="Bac_Flav_CTERM"/>
    <property type="match status" value="1"/>
</dbReference>
<evidence type="ECO:0000313" key="3">
    <source>
        <dbReference type="Proteomes" id="UP000215214"/>
    </source>
</evidence>
<dbReference type="InterPro" id="IPR026341">
    <property type="entry name" value="T9SS_type_B"/>
</dbReference>
<dbReference type="Proteomes" id="UP000215214">
    <property type="component" value="Chromosome TJEJU"/>
</dbReference>
<reference evidence="2 3" key="1">
    <citation type="submission" date="2017-07" db="EMBL/GenBank/DDBJ databases">
        <authorList>
            <person name="Sun Z.S."/>
            <person name="Albrecht U."/>
            <person name="Echele G."/>
            <person name="Lee C.C."/>
        </authorList>
    </citation>
    <scope>NUCLEOTIDE SEQUENCE [LARGE SCALE GENOMIC DNA]</scope>
    <source>
        <strain evidence="3">type strain: KCTC 22618</strain>
    </source>
</reference>
<gene>
    <name evidence="2" type="ORF">TJEJU_3255</name>
</gene>
<dbReference type="EMBL" id="LT899436">
    <property type="protein sequence ID" value="SNR16906.1"/>
    <property type="molecule type" value="Genomic_DNA"/>
</dbReference>
<proteinExistence type="predicted"/>
<dbReference type="Pfam" id="PF13585">
    <property type="entry name" value="CHU_C"/>
    <property type="match status" value="1"/>
</dbReference>
<dbReference type="AlphaFoldDB" id="A0A238UD17"/>
<feature type="chain" id="PRO_5012782702" description="Ig-like domain-containing protein" evidence="1">
    <location>
        <begin position="21"/>
        <end position="975"/>
    </location>
</feature>
<keyword evidence="1" id="KW-0732">Signal</keyword>
<protein>
    <recommendedName>
        <fullName evidence="4">Ig-like domain-containing protein</fullName>
    </recommendedName>
</protein>
<dbReference type="OrthoDB" id="9765926at2"/>
<keyword evidence="3" id="KW-1185">Reference proteome</keyword>
<evidence type="ECO:0000256" key="1">
    <source>
        <dbReference type="SAM" id="SignalP"/>
    </source>
</evidence>
<evidence type="ECO:0008006" key="4">
    <source>
        <dbReference type="Google" id="ProtNLM"/>
    </source>
</evidence>
<sequence>MIKKILFLSFLFIFLLKINAQDGASTCDAAEPMCSDSRGVKIFDNVVNIPDSGPIGCLSNTPNPAWFFIRVQNSGNLNFQIIQATDFDTAGNATGGRIDVDFVAWGPFATPDSNCTSLARTCVNSAGVTIDCQTNTTPGFSNFYTDNLDGTNIVDCSFDPSPIENFTINNAQAGEFYVLLITNFDNLPGRIKLEQTNFGIAGAGVTDCSIVTGELGPDQAQCNGTPITLDGTPTRGTATAFEWQIDTGSGFTTIPGENAATLTINDDRSGIYKVIITDDTGNTAEDEIQITYLPVPIANNITNIDFCDSDSDGLHSFDLQNDINPQILGTQSASQFEVVYFSDIGDANSNNTANALPNPYTNPSPNSNQTIYARIHNNGNPDVCFDVTSFMLNVSSLPIPTQPVDYEACDDTANGGDTDGFFNNFILSSKDNEILGSLSAAQYNVTYHTSLSGAQTDNTTDRIDKNAAYRNTTTNEQTIYVRVENRANTDCFTVSEPGTSFLPFELVVNPLPVLTNPNVLIEQCENDGDLAATINLTQAQINISNNHTNETFKYYPTQPDAIADSAEITDPVNYSANNNDTVWVRTISDKGCFRISQLDITINFAADIVYDKEFTACDDFLDADGNDTSNNDDTDGITVFDLSNAETEIKDLFAPAIRNDLNILFFENETDRDIVTNQITDIRNYRNTNIPANTQQTVFVKIVNRNNNNCTGLSKLFIRTLPLPNFDVTSPQILCLNNLSSIEAENPDGNYNYEWTRNGDPTVIGNNQTLDLTRGGSYQVTAINTTTLCRRSKTIIVNESIIASVNQNDVTIVDDSQNNSITIDNSSTNLGIGDYEFALQDETNQIVIDFQDSPKFENLQGGIYTILIRDKNNCGVAQLDVSVLEFPDFFTPNNDGVNDLWNVRGTNSFFYPKSNISIFDRFGKLITSLQIDGEGWNGLYNGRNLPSNDYWFNIELTDRNGKTFTRRGHFSLLRK</sequence>
<feature type="signal peptide" evidence="1">
    <location>
        <begin position="1"/>
        <end position="20"/>
    </location>
</feature>
<organism evidence="2 3">
    <name type="scientific">Tenacibaculum jejuense</name>
    <dbReference type="NCBI Taxonomy" id="584609"/>
    <lineage>
        <taxon>Bacteria</taxon>
        <taxon>Pseudomonadati</taxon>
        <taxon>Bacteroidota</taxon>
        <taxon>Flavobacteriia</taxon>
        <taxon>Flavobacteriales</taxon>
        <taxon>Flavobacteriaceae</taxon>
        <taxon>Tenacibaculum</taxon>
    </lineage>
</organism>
<dbReference type="Gene3D" id="2.60.40.10">
    <property type="entry name" value="Immunoglobulins"/>
    <property type="match status" value="1"/>
</dbReference>
<name>A0A238UD17_9FLAO</name>
<evidence type="ECO:0000313" key="2">
    <source>
        <dbReference type="EMBL" id="SNR16906.1"/>
    </source>
</evidence>
<dbReference type="InterPro" id="IPR013783">
    <property type="entry name" value="Ig-like_fold"/>
</dbReference>